<reference evidence="3 4" key="1">
    <citation type="journal article" date="2014" name="PLoS Genet.">
        <title>Phylogenetically driven sequencing of extremely halophilic archaea reveals strategies for static and dynamic osmo-response.</title>
        <authorList>
            <person name="Becker E.A."/>
            <person name="Seitzer P.M."/>
            <person name="Tritt A."/>
            <person name="Larsen D."/>
            <person name="Krusor M."/>
            <person name="Yao A.I."/>
            <person name="Wu D."/>
            <person name="Madern D."/>
            <person name="Eisen J.A."/>
            <person name="Darling A.E."/>
            <person name="Facciotti M.T."/>
        </authorList>
    </citation>
    <scope>NUCLEOTIDE SEQUENCE [LARGE SCALE GENOMIC DNA]</scope>
    <source>
        <strain evidence="3 4">DSM 10284</strain>
    </source>
</reference>
<dbReference type="InterPro" id="IPR008910">
    <property type="entry name" value="MSC_TM_helix"/>
</dbReference>
<accession>M0EBF1</accession>
<dbReference type="RefSeq" id="WP_006114085.1">
    <property type="nucleotide sequence ID" value="NZ_AOJL01000054.1"/>
</dbReference>
<comment type="caution">
    <text evidence="3">The sequence shown here is derived from an EMBL/GenBank/DDBJ whole genome shotgun (WGS) entry which is preliminary data.</text>
</comment>
<keyword evidence="2" id="KW-0472">Membrane</keyword>
<dbReference type="Pfam" id="PF05552">
    <property type="entry name" value="MS_channel_1st_1"/>
    <property type="match status" value="1"/>
</dbReference>
<dbReference type="EMBL" id="AOJL01000054">
    <property type="protein sequence ID" value="ELZ45121.1"/>
    <property type="molecule type" value="Genomic_DNA"/>
</dbReference>
<feature type="transmembrane region" description="Helical" evidence="2">
    <location>
        <begin position="116"/>
        <end position="149"/>
    </location>
</feature>
<organism evidence="3 4">
    <name type="scientific">Halorubrum coriense DSM 10284</name>
    <dbReference type="NCBI Taxonomy" id="1227466"/>
    <lineage>
        <taxon>Archaea</taxon>
        <taxon>Methanobacteriati</taxon>
        <taxon>Methanobacteriota</taxon>
        <taxon>Stenosarchaea group</taxon>
        <taxon>Halobacteria</taxon>
        <taxon>Halobacteriales</taxon>
        <taxon>Haloferacaceae</taxon>
        <taxon>Halorubrum</taxon>
    </lineage>
</organism>
<keyword evidence="4" id="KW-1185">Reference proteome</keyword>
<dbReference type="STRING" id="1227466.C464_12780"/>
<evidence type="ECO:0000313" key="4">
    <source>
        <dbReference type="Proteomes" id="UP000011509"/>
    </source>
</evidence>
<evidence type="ECO:0000256" key="1">
    <source>
        <dbReference type="SAM" id="MobiDB-lite"/>
    </source>
</evidence>
<name>M0EBF1_9EURY</name>
<feature type="region of interest" description="Disordered" evidence="1">
    <location>
        <begin position="231"/>
        <end position="252"/>
    </location>
</feature>
<dbReference type="Gene3D" id="1.10.287.1260">
    <property type="match status" value="1"/>
</dbReference>
<feature type="transmembrane region" description="Helical" evidence="2">
    <location>
        <begin position="169"/>
        <end position="190"/>
    </location>
</feature>
<protein>
    <recommendedName>
        <fullName evidence="5">TM helix repeat-containing protein</fullName>
    </recommendedName>
</protein>
<feature type="transmembrane region" description="Helical" evidence="2">
    <location>
        <begin position="91"/>
        <end position="110"/>
    </location>
</feature>
<dbReference type="OrthoDB" id="268811at2157"/>
<evidence type="ECO:0008006" key="5">
    <source>
        <dbReference type="Google" id="ProtNLM"/>
    </source>
</evidence>
<dbReference type="Proteomes" id="UP000011509">
    <property type="component" value="Unassembled WGS sequence"/>
</dbReference>
<evidence type="ECO:0000256" key="2">
    <source>
        <dbReference type="SAM" id="Phobius"/>
    </source>
</evidence>
<sequence>MGFTNSLVLQIDALAVPDYLQEAIVEVINFLPQLLGAVVILLIGWVIGRLVGGGVRRTVDRTGVDRLVMKTPLGGALGGTEKAISRSIGRVGAYFVYALAILAAADALAVELLSEWIAVAVSYLPAFVAGALVIVLGFVLADFLADVVAHTKTITETSYTDVFADGMRVFLYFVTIVIGLGTMGVDVQILNTFAQAAALGLAAGVALAVGIAFGLGGRDYVAANIGDWLPGRSPDTQPSPISQADGGEESLD</sequence>
<dbReference type="PATRIC" id="fig|1227466.3.peg.2557"/>
<evidence type="ECO:0000313" key="3">
    <source>
        <dbReference type="EMBL" id="ELZ45121.1"/>
    </source>
</evidence>
<feature type="transmembrane region" description="Helical" evidence="2">
    <location>
        <begin position="30"/>
        <end position="51"/>
    </location>
</feature>
<keyword evidence="2" id="KW-1133">Transmembrane helix</keyword>
<proteinExistence type="predicted"/>
<dbReference type="AlphaFoldDB" id="M0EBF1"/>
<feature type="transmembrane region" description="Helical" evidence="2">
    <location>
        <begin position="196"/>
        <end position="215"/>
    </location>
</feature>
<gene>
    <name evidence="3" type="ORF">C464_12780</name>
</gene>
<keyword evidence="2" id="KW-0812">Transmembrane</keyword>